<evidence type="ECO:0000256" key="3">
    <source>
        <dbReference type="ARBA" id="ARBA00022723"/>
    </source>
</evidence>
<dbReference type="SFLD" id="SFLDS00003">
    <property type="entry name" value="Haloacid_Dehalogenase"/>
    <property type="match status" value="1"/>
</dbReference>
<dbReference type="AlphaFoldDB" id="A0A1G1W5G4"/>
<dbReference type="PRINTS" id="PR00413">
    <property type="entry name" value="HADHALOGNASE"/>
</dbReference>
<name>A0A1G1W5G4_9BACT</name>
<evidence type="ECO:0000256" key="4">
    <source>
        <dbReference type="ARBA" id="ARBA00022842"/>
    </source>
</evidence>
<keyword evidence="5" id="KW-0119">Carbohydrate metabolism</keyword>
<keyword evidence="4" id="KW-0460">Magnesium</keyword>
<dbReference type="SFLD" id="SFLDG01135">
    <property type="entry name" value="C1.5.6:_HAD__Beta-PGM__Phospha"/>
    <property type="match status" value="1"/>
</dbReference>
<dbReference type="Proteomes" id="UP000176631">
    <property type="component" value="Unassembled WGS sequence"/>
</dbReference>
<evidence type="ECO:0000256" key="5">
    <source>
        <dbReference type="ARBA" id="ARBA00023277"/>
    </source>
</evidence>
<accession>A0A1G1W5G4</accession>
<dbReference type="NCBIfam" id="TIGR01509">
    <property type="entry name" value="HAD-SF-IA-v3"/>
    <property type="match status" value="1"/>
</dbReference>
<evidence type="ECO:0000313" key="6">
    <source>
        <dbReference type="EMBL" id="OGY22830.1"/>
    </source>
</evidence>
<dbReference type="InterPro" id="IPR023198">
    <property type="entry name" value="PGP-like_dom2"/>
</dbReference>
<evidence type="ECO:0000256" key="1">
    <source>
        <dbReference type="ARBA" id="ARBA00001946"/>
    </source>
</evidence>
<dbReference type="PANTHER" id="PTHR46193:SF18">
    <property type="entry name" value="HEXITOL PHOSPHATASE B"/>
    <property type="match status" value="1"/>
</dbReference>
<proteinExistence type="inferred from homology"/>
<dbReference type="Gene3D" id="1.10.150.240">
    <property type="entry name" value="Putative phosphatase, domain 2"/>
    <property type="match status" value="1"/>
</dbReference>
<dbReference type="GO" id="GO:0003824">
    <property type="term" value="F:catalytic activity"/>
    <property type="evidence" value="ECO:0007669"/>
    <property type="project" value="UniProtKB-ARBA"/>
</dbReference>
<dbReference type="SUPFAM" id="SSF56784">
    <property type="entry name" value="HAD-like"/>
    <property type="match status" value="1"/>
</dbReference>
<keyword evidence="3" id="KW-0479">Metal-binding</keyword>
<evidence type="ECO:0000313" key="7">
    <source>
        <dbReference type="Proteomes" id="UP000176631"/>
    </source>
</evidence>
<dbReference type="InterPro" id="IPR036412">
    <property type="entry name" value="HAD-like_sf"/>
</dbReference>
<organism evidence="6 7">
    <name type="scientific">Candidatus Woykebacteria bacterium RBG_13_40_15</name>
    <dbReference type="NCBI Taxonomy" id="1802593"/>
    <lineage>
        <taxon>Bacteria</taxon>
        <taxon>Candidatus Woykeibacteriota</taxon>
    </lineage>
</organism>
<sequence length="219" mass="24975">MIELFYLNNIEAVIFDMDGTMINNMPYHKKTWLEFCKRYGLSLTEEEFKNKYSGKKNDQIFKGLFNKNLSQEEINKYTEEKEQMYRDLYSPLIKEVDGLSDLIGMLKTSRIKLAIATTAPEKNRDLALKKLDLLGAFDVIVGDEEVKHGKPDPEIYLITAKKLQVAAEKCMVFEDSPPGVEAAKRAGMKVIGILTTHSKEELNKADLVINNFSELKLAN</sequence>
<dbReference type="Pfam" id="PF13419">
    <property type="entry name" value="HAD_2"/>
    <property type="match status" value="1"/>
</dbReference>
<dbReference type="Gene3D" id="3.40.50.1000">
    <property type="entry name" value="HAD superfamily/HAD-like"/>
    <property type="match status" value="1"/>
</dbReference>
<comment type="similarity">
    <text evidence="2">Belongs to the HAD-like hydrolase superfamily. CbbY/CbbZ/Gph/YieH family.</text>
</comment>
<dbReference type="PANTHER" id="PTHR46193">
    <property type="entry name" value="6-PHOSPHOGLUCONATE PHOSPHATASE"/>
    <property type="match status" value="1"/>
</dbReference>
<dbReference type="NCBIfam" id="TIGR01549">
    <property type="entry name" value="HAD-SF-IA-v1"/>
    <property type="match status" value="1"/>
</dbReference>
<gene>
    <name evidence="6" type="ORF">A2172_01925</name>
</gene>
<dbReference type="CDD" id="cd07505">
    <property type="entry name" value="HAD_BPGM-like"/>
    <property type="match status" value="1"/>
</dbReference>
<dbReference type="InterPro" id="IPR051600">
    <property type="entry name" value="Beta-PGM-like"/>
</dbReference>
<dbReference type="GO" id="GO:0046872">
    <property type="term" value="F:metal ion binding"/>
    <property type="evidence" value="ECO:0007669"/>
    <property type="project" value="UniProtKB-KW"/>
</dbReference>
<protein>
    <submittedName>
        <fullName evidence="6">Uncharacterized protein</fullName>
    </submittedName>
</protein>
<evidence type="ECO:0000256" key="2">
    <source>
        <dbReference type="ARBA" id="ARBA00006171"/>
    </source>
</evidence>
<dbReference type="SFLD" id="SFLDG01129">
    <property type="entry name" value="C1.5:_HAD__Beta-PGM__Phosphata"/>
    <property type="match status" value="1"/>
</dbReference>
<reference evidence="6 7" key="1">
    <citation type="journal article" date="2016" name="Nat. Commun.">
        <title>Thousands of microbial genomes shed light on interconnected biogeochemical processes in an aquifer system.</title>
        <authorList>
            <person name="Anantharaman K."/>
            <person name="Brown C.T."/>
            <person name="Hug L.A."/>
            <person name="Sharon I."/>
            <person name="Castelle C.J."/>
            <person name="Probst A.J."/>
            <person name="Thomas B.C."/>
            <person name="Singh A."/>
            <person name="Wilkins M.J."/>
            <person name="Karaoz U."/>
            <person name="Brodie E.L."/>
            <person name="Williams K.H."/>
            <person name="Hubbard S.S."/>
            <person name="Banfield J.F."/>
        </authorList>
    </citation>
    <scope>NUCLEOTIDE SEQUENCE [LARGE SCALE GENOMIC DNA]</scope>
</reference>
<dbReference type="InterPro" id="IPR023214">
    <property type="entry name" value="HAD_sf"/>
</dbReference>
<dbReference type="EMBL" id="MHCP01000031">
    <property type="protein sequence ID" value="OGY22830.1"/>
    <property type="molecule type" value="Genomic_DNA"/>
</dbReference>
<dbReference type="InterPro" id="IPR006439">
    <property type="entry name" value="HAD-SF_hydro_IA"/>
</dbReference>
<comment type="caution">
    <text evidence="6">The sequence shown here is derived from an EMBL/GenBank/DDBJ whole genome shotgun (WGS) entry which is preliminary data.</text>
</comment>
<dbReference type="InterPro" id="IPR041492">
    <property type="entry name" value="HAD_2"/>
</dbReference>
<dbReference type="STRING" id="1802593.A2172_01925"/>
<comment type="cofactor">
    <cofactor evidence="1">
        <name>Mg(2+)</name>
        <dbReference type="ChEBI" id="CHEBI:18420"/>
    </cofactor>
</comment>